<evidence type="ECO:0000313" key="1">
    <source>
        <dbReference type="EMBL" id="REE02170.1"/>
    </source>
</evidence>
<dbReference type="Proteomes" id="UP000256779">
    <property type="component" value="Unassembled WGS sequence"/>
</dbReference>
<keyword evidence="2" id="KW-1185">Reference proteome</keyword>
<dbReference type="EMBL" id="QREG01000002">
    <property type="protein sequence ID" value="REE02170.1"/>
    <property type="molecule type" value="Genomic_DNA"/>
</dbReference>
<proteinExistence type="predicted"/>
<comment type="caution">
    <text evidence="1">The sequence shown here is derived from an EMBL/GenBank/DDBJ whole genome shotgun (WGS) entry which is preliminary data.</text>
</comment>
<name>A0A3D9L8K4_MARFU</name>
<gene>
    <name evidence="1" type="ORF">C7460_102194</name>
</gene>
<reference evidence="1 2" key="1">
    <citation type="submission" date="2018-07" db="EMBL/GenBank/DDBJ databases">
        <title>Genomic Encyclopedia of Type Strains, Phase IV (KMG-IV): sequencing the most valuable type-strain genomes for metagenomic binning, comparative biology and taxonomic classification.</title>
        <authorList>
            <person name="Goeker M."/>
        </authorList>
    </citation>
    <scope>NUCLEOTIDE SEQUENCE [LARGE SCALE GENOMIC DNA]</scope>
    <source>
        <strain evidence="1 2">DSM 4134</strain>
    </source>
</reference>
<sequence length="51" mass="6019">MDMKRSKKIFFVLAAIFLLIMLIIGYDMSTRTTWPGAKKNLKERIEEKVNE</sequence>
<evidence type="ECO:0000313" key="2">
    <source>
        <dbReference type="Proteomes" id="UP000256779"/>
    </source>
</evidence>
<accession>A0A3D9L8K4</accession>
<protein>
    <submittedName>
        <fullName evidence="1">Uncharacterized protein</fullName>
    </submittedName>
</protein>
<organism evidence="1 2">
    <name type="scientific">Marinoscillum furvescens DSM 4134</name>
    <dbReference type="NCBI Taxonomy" id="1122208"/>
    <lineage>
        <taxon>Bacteria</taxon>
        <taxon>Pseudomonadati</taxon>
        <taxon>Bacteroidota</taxon>
        <taxon>Cytophagia</taxon>
        <taxon>Cytophagales</taxon>
        <taxon>Reichenbachiellaceae</taxon>
        <taxon>Marinoscillum</taxon>
    </lineage>
</organism>
<dbReference type="AlphaFoldDB" id="A0A3D9L8K4"/>